<evidence type="ECO:0000313" key="2">
    <source>
        <dbReference type="EMBL" id="AVL25840.1"/>
    </source>
</evidence>
<organism evidence="2">
    <name type="scientific">Arracacha latent virus V</name>
    <dbReference type="NCBI Taxonomy" id="2057934"/>
    <lineage>
        <taxon>Viruses</taxon>
        <taxon>Riboviria</taxon>
        <taxon>Orthornavirae</taxon>
        <taxon>Kitrinoviricota</taxon>
        <taxon>Alsuviricetes</taxon>
        <taxon>Tymovirales</taxon>
        <taxon>Betaflexiviridae</taxon>
        <taxon>Trivirinae</taxon>
        <taxon>Vitivirus</taxon>
    </lineage>
</organism>
<name>A0A3S7H5M7_9VIRU</name>
<accession>A0A3S7H5M7</accession>
<dbReference type="InterPro" id="IPR028919">
    <property type="entry name" value="Viral_movement"/>
</dbReference>
<feature type="region of interest" description="Disordered" evidence="1">
    <location>
        <begin position="1"/>
        <end position="20"/>
    </location>
</feature>
<protein>
    <submittedName>
        <fullName evidence="2">Movement protein</fullName>
    </submittedName>
</protein>
<dbReference type="EMBL" id="KY451036">
    <property type="protein sequence ID" value="AVL25840.1"/>
    <property type="molecule type" value="Genomic_RNA"/>
</dbReference>
<proteinExistence type="predicted"/>
<dbReference type="Pfam" id="PF01107">
    <property type="entry name" value="MP"/>
    <property type="match status" value="1"/>
</dbReference>
<reference evidence="2" key="1">
    <citation type="submission" date="2017-01" db="EMBL/GenBank/DDBJ databases">
        <title>New viruses found in arracacha (Arracacia xanthorrhiza) using Next generation sequencing.</title>
        <authorList>
            <person name="De Souza J."/>
            <person name="Fuentes S."/>
            <person name="Muller G."/>
            <person name="Guzman M."/>
            <person name="Cuellar W."/>
            <person name="Kreuze J."/>
        </authorList>
    </citation>
    <scope>NUCLEOTIDE SEQUENCE</scope>
</reference>
<sequence length="295" mass="32801">MDSTELRMLKSTQSSSMPNEHLSAPLVKETRVFDGNRSRKMESFKDMGKVVERGKVYDIGAMEKMFPARVQKAAMVKELCVKNKGVHCTLELADDKMKDTMDPEKYPLVHIGCLVVGVMPLGNDLPGEGVVTLTDGRRGGAGGLELMCFSFKMNDGLSAFSCFPNFCVSSEDIVNGFSLIMNVRLSGLDFKDKVHPIAIDMMSVVCQLDNSMETKCLLRGNNKAMYQPLINSKFLDTTKLELEMQKPNLSKNDGNAEEQEEDQVMLKVRAAINKIRVDGEGTKKDRSDHAPRGIY</sequence>
<evidence type="ECO:0000256" key="1">
    <source>
        <dbReference type="SAM" id="MobiDB-lite"/>
    </source>
</evidence>